<keyword evidence="6" id="KW-0539">Nucleus</keyword>
<dbReference type="GO" id="GO:0045893">
    <property type="term" value="P:positive regulation of DNA-templated transcription"/>
    <property type="evidence" value="ECO:0007669"/>
    <property type="project" value="TreeGrafter"/>
</dbReference>
<dbReference type="InterPro" id="IPR043519">
    <property type="entry name" value="NT_sf"/>
</dbReference>
<dbReference type="KEGG" id="hazt:108671682"/>
<evidence type="ECO:0000256" key="3">
    <source>
        <dbReference type="ARBA" id="ARBA00023125"/>
    </source>
</evidence>
<dbReference type="InterPro" id="IPR049401">
    <property type="entry name" value="DZF_dom_N"/>
</dbReference>
<dbReference type="PROSITE" id="PS51703">
    <property type="entry name" value="DZF"/>
    <property type="match status" value="1"/>
</dbReference>
<dbReference type="AlphaFoldDB" id="A0A8B7NM59"/>
<dbReference type="SUPFAM" id="SSF81301">
    <property type="entry name" value="Nucleotidyltransferase"/>
    <property type="match status" value="1"/>
</dbReference>
<feature type="domain" description="DZF" evidence="8">
    <location>
        <begin position="1"/>
        <end position="303"/>
    </location>
</feature>
<gene>
    <name evidence="10" type="primary">LOC108671682</name>
</gene>
<proteinExistence type="predicted"/>
<keyword evidence="2" id="KW-0805">Transcription regulation</keyword>
<dbReference type="FunFam" id="3.30.460.10:FF:000058">
    <property type="entry name" value="Interleukin enhancer-binding factor 2"/>
    <property type="match status" value="1"/>
</dbReference>
<dbReference type="Proteomes" id="UP000694843">
    <property type="component" value="Unplaced"/>
</dbReference>
<feature type="non-terminal residue" evidence="10">
    <location>
        <position position="1"/>
    </location>
</feature>
<evidence type="ECO:0000256" key="7">
    <source>
        <dbReference type="SAM" id="MobiDB-lite"/>
    </source>
</evidence>
<dbReference type="Pfam" id="PF07528">
    <property type="entry name" value="DZF_N"/>
    <property type="match status" value="1"/>
</dbReference>
<dbReference type="InterPro" id="IPR049402">
    <property type="entry name" value="DZF_dom_C"/>
</dbReference>
<feature type="compositionally biased region" description="Basic and acidic residues" evidence="7">
    <location>
        <begin position="289"/>
        <end position="303"/>
    </location>
</feature>
<reference evidence="10" key="1">
    <citation type="submission" date="2025-08" db="UniProtKB">
        <authorList>
            <consortium name="RefSeq"/>
        </authorList>
    </citation>
    <scope>IDENTIFICATION</scope>
</reference>
<keyword evidence="9" id="KW-1185">Reference proteome</keyword>
<dbReference type="Gene3D" id="1.10.1410.40">
    <property type="match status" value="1"/>
</dbReference>
<dbReference type="Pfam" id="PF20965">
    <property type="entry name" value="DZF_C"/>
    <property type="match status" value="1"/>
</dbReference>
<evidence type="ECO:0000313" key="10">
    <source>
        <dbReference type="RefSeq" id="XP_018014742.2"/>
    </source>
</evidence>
<dbReference type="GO" id="GO:0071013">
    <property type="term" value="C:catalytic step 2 spliceosome"/>
    <property type="evidence" value="ECO:0007669"/>
    <property type="project" value="TreeGrafter"/>
</dbReference>
<dbReference type="GO" id="GO:0003725">
    <property type="term" value="F:double-stranded RNA binding"/>
    <property type="evidence" value="ECO:0007669"/>
    <property type="project" value="TreeGrafter"/>
</dbReference>
<evidence type="ECO:0000259" key="8">
    <source>
        <dbReference type="PROSITE" id="PS51703"/>
    </source>
</evidence>
<dbReference type="InterPro" id="IPR052134">
    <property type="entry name" value="ILF2"/>
</dbReference>
<dbReference type="OrthoDB" id="5775647at2759"/>
<keyword evidence="3" id="KW-0238">DNA-binding</keyword>
<accession>A0A8B7NM59</accession>
<protein>
    <submittedName>
        <fullName evidence="10">Interleukin enhancer-binding factor 2 homolog</fullName>
    </submittedName>
</protein>
<dbReference type="PANTHER" id="PTHR46447:SF1">
    <property type="entry name" value="INTERLEUKIN ENHANCER-BINDING FACTOR 2"/>
    <property type="match status" value="1"/>
</dbReference>
<dbReference type="SMART" id="SM00572">
    <property type="entry name" value="DZF"/>
    <property type="match status" value="1"/>
</dbReference>
<evidence type="ECO:0000256" key="6">
    <source>
        <dbReference type="ARBA" id="ARBA00023242"/>
    </source>
</evidence>
<sequence>EQASVLNLVTKVQAVLDNLIVDTTNFDAGIDEVRQIGSYKKGTMVTGHNVADVIVILKTHPTREAVQVLAKKLLEMLKLHEPGDSLVMSMLPDDRGFEVSNGEASVRVLITTLHQHLQQLDPDRHLDYKILQSHLAAIRHSRWFEENAHHSTIKVLIRLLRDLRLRFVGFEPLNPWMLDLLAHYAILNNPSRQALPVNAAFRRVLQLLSAGLFLPGSAGITDPCEGANIRVHTAMSLEQQDAVCLTGRRCSGSWGHGGYRQVLGLEGNSCIATEMPVWDGDVVSALDSAYERPPDRSLDKEDGVDGDEDDMDGVVVSALDSAYERPSDRSLDDEDDMVGDEDGMDGDEDGMDGDEDGVDGAD</sequence>
<organism evidence="9 10">
    <name type="scientific">Hyalella azteca</name>
    <name type="common">Amphipod</name>
    <dbReference type="NCBI Taxonomy" id="294128"/>
    <lineage>
        <taxon>Eukaryota</taxon>
        <taxon>Metazoa</taxon>
        <taxon>Ecdysozoa</taxon>
        <taxon>Arthropoda</taxon>
        <taxon>Crustacea</taxon>
        <taxon>Multicrustacea</taxon>
        <taxon>Malacostraca</taxon>
        <taxon>Eumalacostraca</taxon>
        <taxon>Peracarida</taxon>
        <taxon>Amphipoda</taxon>
        <taxon>Senticaudata</taxon>
        <taxon>Talitrida</taxon>
        <taxon>Talitroidea</taxon>
        <taxon>Hyalellidae</taxon>
        <taxon>Hyalella</taxon>
    </lineage>
</organism>
<dbReference type="GeneID" id="108671682"/>
<comment type="subcellular location">
    <subcellularLocation>
        <location evidence="1">Nucleus</location>
    </subcellularLocation>
</comment>
<dbReference type="GO" id="GO:0003677">
    <property type="term" value="F:DNA binding"/>
    <property type="evidence" value="ECO:0007669"/>
    <property type="project" value="UniProtKB-KW"/>
</dbReference>
<dbReference type="OMA" id="LEPEIHM"/>
<evidence type="ECO:0000256" key="1">
    <source>
        <dbReference type="ARBA" id="ARBA00004123"/>
    </source>
</evidence>
<evidence type="ECO:0000313" key="9">
    <source>
        <dbReference type="Proteomes" id="UP000694843"/>
    </source>
</evidence>
<evidence type="ECO:0000256" key="4">
    <source>
        <dbReference type="ARBA" id="ARBA00023159"/>
    </source>
</evidence>
<keyword evidence="4" id="KW-0010">Activator</keyword>
<dbReference type="RefSeq" id="XP_018014742.2">
    <property type="nucleotide sequence ID" value="XM_018159253.1"/>
</dbReference>
<dbReference type="InterPro" id="IPR006561">
    <property type="entry name" value="DZF_dom"/>
</dbReference>
<keyword evidence="5" id="KW-0804">Transcription</keyword>
<feature type="region of interest" description="Disordered" evidence="7">
    <location>
        <begin position="289"/>
        <end position="362"/>
    </location>
</feature>
<name>A0A8B7NM59_HYAAZ</name>
<dbReference type="PANTHER" id="PTHR46447">
    <property type="entry name" value="INTERLEUKIN ENHANCER-BINDING FACTOR"/>
    <property type="match status" value="1"/>
</dbReference>
<evidence type="ECO:0000256" key="5">
    <source>
        <dbReference type="ARBA" id="ARBA00023163"/>
    </source>
</evidence>
<evidence type="ECO:0000256" key="2">
    <source>
        <dbReference type="ARBA" id="ARBA00023015"/>
    </source>
</evidence>
<dbReference type="Gene3D" id="3.30.460.10">
    <property type="entry name" value="Beta Polymerase, domain 2"/>
    <property type="match status" value="1"/>
</dbReference>
<feature type="compositionally biased region" description="Acidic residues" evidence="7">
    <location>
        <begin position="331"/>
        <end position="362"/>
    </location>
</feature>
<dbReference type="PROSITE" id="PS50152">
    <property type="entry name" value="25A_SYNTH_3"/>
    <property type="match status" value="1"/>
</dbReference>